<evidence type="ECO:0000313" key="2">
    <source>
        <dbReference type="EMBL" id="SDM80249.1"/>
    </source>
</evidence>
<protein>
    <submittedName>
        <fullName evidence="2">Ribosomal-protein-alanine N-acetyltransferase</fullName>
    </submittedName>
</protein>
<organism evidence="2 3">
    <name type="scientific">Dendrosporobacter quercicolus</name>
    <dbReference type="NCBI Taxonomy" id="146817"/>
    <lineage>
        <taxon>Bacteria</taxon>
        <taxon>Bacillati</taxon>
        <taxon>Bacillota</taxon>
        <taxon>Negativicutes</taxon>
        <taxon>Selenomonadales</taxon>
        <taxon>Sporomusaceae</taxon>
        <taxon>Dendrosporobacter</taxon>
    </lineage>
</organism>
<dbReference type="SUPFAM" id="SSF55729">
    <property type="entry name" value="Acyl-CoA N-acyltransferases (Nat)"/>
    <property type="match status" value="1"/>
</dbReference>
<evidence type="ECO:0000259" key="1">
    <source>
        <dbReference type="PROSITE" id="PS51186"/>
    </source>
</evidence>
<dbReference type="OrthoDB" id="5292888at2"/>
<accession>A0A1G9W6X9</accession>
<proteinExistence type="predicted"/>
<keyword evidence="3" id="KW-1185">Reference proteome</keyword>
<dbReference type="InterPro" id="IPR016181">
    <property type="entry name" value="Acyl_CoA_acyltransferase"/>
</dbReference>
<dbReference type="PROSITE" id="PS51186">
    <property type="entry name" value="GNAT"/>
    <property type="match status" value="1"/>
</dbReference>
<dbReference type="Gene3D" id="3.40.630.30">
    <property type="match status" value="1"/>
</dbReference>
<dbReference type="Proteomes" id="UP000214880">
    <property type="component" value="Unassembled WGS sequence"/>
</dbReference>
<keyword evidence="2" id="KW-0808">Transferase</keyword>
<dbReference type="AlphaFoldDB" id="A0A1G9W6X9"/>
<name>A0A1G9W6X9_9FIRM</name>
<dbReference type="GO" id="GO:0016747">
    <property type="term" value="F:acyltransferase activity, transferring groups other than amino-acyl groups"/>
    <property type="evidence" value="ECO:0007669"/>
    <property type="project" value="InterPro"/>
</dbReference>
<dbReference type="Pfam" id="PF00583">
    <property type="entry name" value="Acetyltransf_1"/>
    <property type="match status" value="1"/>
</dbReference>
<reference evidence="2 3" key="1">
    <citation type="submission" date="2016-10" db="EMBL/GenBank/DDBJ databases">
        <authorList>
            <person name="de Groot N.N."/>
        </authorList>
    </citation>
    <scope>NUCLEOTIDE SEQUENCE [LARGE SCALE GENOMIC DNA]</scope>
    <source>
        <strain evidence="2 3">DSM 1736</strain>
    </source>
</reference>
<dbReference type="RefSeq" id="WP_092074174.1">
    <property type="nucleotide sequence ID" value="NZ_FNHB01000007.1"/>
</dbReference>
<gene>
    <name evidence="2" type="ORF">SAMN04488502_107140</name>
</gene>
<dbReference type="STRING" id="146817.SAMN04488502_107140"/>
<dbReference type="EMBL" id="FNHB01000007">
    <property type="protein sequence ID" value="SDM80249.1"/>
    <property type="molecule type" value="Genomic_DNA"/>
</dbReference>
<feature type="domain" description="N-acetyltransferase" evidence="1">
    <location>
        <begin position="4"/>
        <end position="150"/>
    </location>
</feature>
<dbReference type="InterPro" id="IPR000182">
    <property type="entry name" value="GNAT_dom"/>
</dbReference>
<evidence type="ECO:0000313" key="3">
    <source>
        <dbReference type="Proteomes" id="UP000214880"/>
    </source>
</evidence>
<dbReference type="CDD" id="cd04301">
    <property type="entry name" value="NAT_SF"/>
    <property type="match status" value="1"/>
</dbReference>
<sequence>MKIELLRQADLELVQRLVQLDKAAFGQGGMNEWQLVPLIRHGRVFTALRQGEIAGCVQYMLDWDNPRSAYMVGVAMDEKVRGRGLGTEFIKQTLQILADEGLAAVELTVSLENTAAIRVYETKLGFARTTIRRDEYGAGEHRVVMTVSLENFAGRKE</sequence>